<evidence type="ECO:0000313" key="2">
    <source>
        <dbReference type="Proteomes" id="UP001596472"/>
    </source>
</evidence>
<dbReference type="RefSeq" id="WP_379708338.1">
    <property type="nucleotide sequence ID" value="NZ_JBHTBS010000001.1"/>
</dbReference>
<organism evidence="1 2">
    <name type="scientific">Haloferula chungangensis</name>
    <dbReference type="NCBI Taxonomy" id="1048331"/>
    <lineage>
        <taxon>Bacteria</taxon>
        <taxon>Pseudomonadati</taxon>
        <taxon>Verrucomicrobiota</taxon>
        <taxon>Verrucomicrobiia</taxon>
        <taxon>Verrucomicrobiales</taxon>
        <taxon>Verrucomicrobiaceae</taxon>
        <taxon>Haloferula</taxon>
    </lineage>
</organism>
<evidence type="ECO:0000313" key="1">
    <source>
        <dbReference type="EMBL" id="MFC7335834.1"/>
    </source>
</evidence>
<reference evidence="2" key="1">
    <citation type="journal article" date="2019" name="Int. J. Syst. Evol. Microbiol.">
        <title>The Global Catalogue of Microorganisms (GCM) 10K type strain sequencing project: providing services to taxonomists for standard genome sequencing and annotation.</title>
        <authorList>
            <consortium name="The Broad Institute Genomics Platform"/>
            <consortium name="The Broad Institute Genome Sequencing Center for Infectious Disease"/>
            <person name="Wu L."/>
            <person name="Ma J."/>
        </authorList>
    </citation>
    <scope>NUCLEOTIDE SEQUENCE [LARGE SCALE GENOMIC DNA]</scope>
    <source>
        <strain evidence="2">CGMCC 4.1467</strain>
    </source>
</reference>
<dbReference type="EMBL" id="JBHTBS010000001">
    <property type="protein sequence ID" value="MFC7335834.1"/>
    <property type="molecule type" value="Genomic_DNA"/>
</dbReference>
<keyword evidence="2" id="KW-1185">Reference proteome</keyword>
<accession>A0ABW2L0H2</accession>
<proteinExistence type="predicted"/>
<sequence>MLLDLFSGKNLQPAECVIRIGGEEIVHLYPYLIEVGVTMTRRDGTEATLQFQTRRDRDGQWLVQDDPLIEPWAEIEIIARFGEDDQEVMRGYLKKVSASYPTDAGTSTVIISCQDASILMDRNHRRRVWGAETPTDDLLILSEMLGDVGLALDPESTGESGVTLNQNQTDIRFLRTRSQELGYDLIFREGLLYFGPWRLDDSPQETIIVQGGPDTQCISFSLDEDGHTPDQVTFDVASESGSDAVEQSVTPNQTLLGPEAAGSESSGLADFNWRLNQQGEANPDRLQRIAQTKANENAFKIKASGELDGSLYGYVLHVGKTVGVDGVGERHSGIYYVDRVEHKFDGNGYRQSFQLLRNAYGDNLAENLPGVLSAL</sequence>
<name>A0ABW2L0H2_9BACT</name>
<gene>
    <name evidence="1" type="ORF">ACFQY0_01490</name>
</gene>
<protein>
    <submittedName>
        <fullName evidence="1">Phage late control D family protein</fullName>
    </submittedName>
</protein>
<comment type="caution">
    <text evidence="1">The sequence shown here is derived from an EMBL/GenBank/DDBJ whole genome shotgun (WGS) entry which is preliminary data.</text>
</comment>
<dbReference type="Proteomes" id="UP001596472">
    <property type="component" value="Unassembled WGS sequence"/>
</dbReference>
<dbReference type="SUPFAM" id="SSF69279">
    <property type="entry name" value="Phage tail proteins"/>
    <property type="match status" value="1"/>
</dbReference>